<name>A0ABZ2Q9F6_9FLAO</name>
<dbReference type="InterPro" id="IPR050624">
    <property type="entry name" value="HTH-type_Tx_Regulator"/>
</dbReference>
<keyword evidence="5" id="KW-1185">Reference proteome</keyword>
<protein>
    <submittedName>
        <fullName evidence="4">TetR/AcrR family transcriptional regulator</fullName>
    </submittedName>
</protein>
<proteinExistence type="predicted"/>
<dbReference type="PANTHER" id="PTHR43479:SF11">
    <property type="entry name" value="ACREF_ENVCD OPERON REPRESSOR-RELATED"/>
    <property type="match status" value="1"/>
</dbReference>
<dbReference type="Gene3D" id="1.10.357.10">
    <property type="entry name" value="Tetracycline Repressor, domain 2"/>
    <property type="match status" value="1"/>
</dbReference>
<accession>A0ABZ2Q9F6</accession>
<dbReference type="InterPro" id="IPR001647">
    <property type="entry name" value="HTH_TetR"/>
</dbReference>
<organism evidence="4 5">
    <name type="scientific">Flavobacterium ginsenosidimutans</name>
    <dbReference type="NCBI Taxonomy" id="687844"/>
    <lineage>
        <taxon>Bacteria</taxon>
        <taxon>Pseudomonadati</taxon>
        <taxon>Bacteroidota</taxon>
        <taxon>Flavobacteriia</taxon>
        <taxon>Flavobacteriales</taxon>
        <taxon>Flavobacteriaceae</taxon>
        <taxon>Flavobacterium</taxon>
    </lineage>
</organism>
<dbReference type="InterPro" id="IPR009057">
    <property type="entry name" value="Homeodomain-like_sf"/>
</dbReference>
<evidence type="ECO:0000256" key="1">
    <source>
        <dbReference type="ARBA" id="ARBA00023125"/>
    </source>
</evidence>
<gene>
    <name evidence="4" type="ORF">V6624_03545</name>
</gene>
<dbReference type="EMBL" id="CP147988">
    <property type="protein sequence ID" value="WXK50714.1"/>
    <property type="molecule type" value="Genomic_DNA"/>
</dbReference>
<reference evidence="4 5" key="1">
    <citation type="submission" date="2024-02" db="EMBL/GenBank/DDBJ databases">
        <title>complete genome of Flavobacterium ginsenosidimutans Str. YTB16.</title>
        <authorList>
            <person name="Wang Q."/>
        </authorList>
    </citation>
    <scope>NUCLEOTIDE SEQUENCE [LARGE SCALE GENOMIC DNA]</scope>
    <source>
        <strain evidence="4 5">YTB16</strain>
    </source>
</reference>
<dbReference type="Pfam" id="PF00440">
    <property type="entry name" value="TetR_N"/>
    <property type="match status" value="1"/>
</dbReference>
<dbReference type="PRINTS" id="PR00455">
    <property type="entry name" value="HTHTETR"/>
</dbReference>
<dbReference type="SUPFAM" id="SSF46689">
    <property type="entry name" value="Homeodomain-like"/>
    <property type="match status" value="1"/>
</dbReference>
<dbReference type="Proteomes" id="UP001447857">
    <property type="component" value="Chromosome"/>
</dbReference>
<feature type="domain" description="HTH tetR-type" evidence="3">
    <location>
        <begin position="6"/>
        <end position="66"/>
    </location>
</feature>
<dbReference type="PANTHER" id="PTHR43479">
    <property type="entry name" value="ACREF/ENVCD OPERON REPRESSOR-RELATED"/>
    <property type="match status" value="1"/>
</dbReference>
<evidence type="ECO:0000256" key="2">
    <source>
        <dbReference type="PROSITE-ProRule" id="PRU00335"/>
    </source>
</evidence>
<evidence type="ECO:0000313" key="5">
    <source>
        <dbReference type="Proteomes" id="UP001447857"/>
    </source>
</evidence>
<evidence type="ECO:0000313" key="4">
    <source>
        <dbReference type="EMBL" id="WXK50714.1"/>
    </source>
</evidence>
<evidence type="ECO:0000259" key="3">
    <source>
        <dbReference type="PROSITE" id="PS50977"/>
    </source>
</evidence>
<feature type="DNA-binding region" description="H-T-H motif" evidence="2">
    <location>
        <begin position="29"/>
        <end position="48"/>
    </location>
</feature>
<dbReference type="RefSeq" id="WP_338840860.1">
    <property type="nucleotide sequence ID" value="NZ_CP147988.1"/>
</dbReference>
<keyword evidence="1 2" id="KW-0238">DNA-binding</keyword>
<sequence length="198" mass="23017">MRTRDINKEEIVKQKAIEMIVTQGIEGFGMNRLAKECGISVATLYIYYSDKEDLIKKIGIEIGKNFFEKMFDGFSADMTFKDGLRMQWENRIYFNLNFTLEATCLELLKHSTYGDAIVAEMTGDYKQIMTEFMLASIDRKELISIPYEIFWSIAYGPLYSLLEFHREGKSMSRKPFVLSNELKDEAFNLVIKALTPQF</sequence>
<dbReference type="PROSITE" id="PS50977">
    <property type="entry name" value="HTH_TETR_2"/>
    <property type="match status" value="1"/>
</dbReference>